<name>A0A5C7S593_THASP</name>
<evidence type="ECO:0000313" key="2">
    <source>
        <dbReference type="EMBL" id="TXH78693.1"/>
    </source>
</evidence>
<feature type="non-terminal residue" evidence="2">
    <location>
        <position position="122"/>
    </location>
</feature>
<dbReference type="EMBL" id="SSFD01000379">
    <property type="protein sequence ID" value="TXH78693.1"/>
    <property type="molecule type" value="Genomic_DNA"/>
</dbReference>
<dbReference type="PANTHER" id="PTHR45737:SF6">
    <property type="entry name" value="VON WILLEBRAND FACTOR A DOMAIN-CONTAINING PROTEIN 5A"/>
    <property type="match status" value="1"/>
</dbReference>
<dbReference type="InterPro" id="IPR013694">
    <property type="entry name" value="VIT"/>
</dbReference>
<sequence length="122" mass="13459">MMQQQSARLETRAGEALTLQGVRFTGTLRGTLFEAELEQRFANPFERHVELVYSFPLPWAAVLLGVEVRIGERCLSGAVIEKKQAEQGYEDALAEGNTAILLEQNFDGSYTLNLGNLAPGET</sequence>
<gene>
    <name evidence="2" type="ORF">E6Q80_22055</name>
</gene>
<comment type="caution">
    <text evidence="2">The sequence shown here is derived from an EMBL/GenBank/DDBJ whole genome shotgun (WGS) entry which is preliminary data.</text>
</comment>
<dbReference type="AlphaFoldDB" id="A0A5C7S593"/>
<evidence type="ECO:0000259" key="1">
    <source>
        <dbReference type="PROSITE" id="PS51468"/>
    </source>
</evidence>
<dbReference type="PANTHER" id="PTHR45737">
    <property type="entry name" value="VON WILLEBRAND FACTOR A DOMAIN-CONTAINING PROTEIN 5A"/>
    <property type="match status" value="1"/>
</dbReference>
<dbReference type="Proteomes" id="UP000321192">
    <property type="component" value="Unassembled WGS sequence"/>
</dbReference>
<protein>
    <submittedName>
        <fullName evidence="2">VWA domain-containing protein</fullName>
    </submittedName>
</protein>
<organism evidence="2 3">
    <name type="scientific">Thauera aminoaromatica</name>
    <dbReference type="NCBI Taxonomy" id="164330"/>
    <lineage>
        <taxon>Bacteria</taxon>
        <taxon>Pseudomonadati</taxon>
        <taxon>Pseudomonadota</taxon>
        <taxon>Betaproteobacteria</taxon>
        <taxon>Rhodocyclales</taxon>
        <taxon>Zoogloeaceae</taxon>
        <taxon>Thauera</taxon>
    </lineage>
</organism>
<evidence type="ECO:0000313" key="3">
    <source>
        <dbReference type="Proteomes" id="UP000321192"/>
    </source>
</evidence>
<feature type="domain" description="VIT" evidence="1">
    <location>
        <begin position="3"/>
        <end position="122"/>
    </location>
</feature>
<accession>A0A5C7S593</accession>
<reference evidence="2 3" key="1">
    <citation type="submission" date="2018-09" db="EMBL/GenBank/DDBJ databases">
        <title>Metagenome Assembled Genomes from an Advanced Water Purification Facility.</title>
        <authorList>
            <person name="Stamps B.W."/>
            <person name="Spear J.R."/>
        </authorList>
    </citation>
    <scope>NUCLEOTIDE SEQUENCE [LARGE SCALE GENOMIC DNA]</scope>
    <source>
        <strain evidence="2">Bin_27_1</strain>
    </source>
</reference>
<dbReference type="PROSITE" id="PS51468">
    <property type="entry name" value="VIT"/>
    <property type="match status" value="1"/>
</dbReference>
<proteinExistence type="predicted"/>
<dbReference type="Pfam" id="PF08487">
    <property type="entry name" value="VIT"/>
    <property type="match status" value="1"/>
</dbReference>